<dbReference type="InterPro" id="IPR050982">
    <property type="entry name" value="Auxin_biosynth/cation_transpt"/>
</dbReference>
<dbReference type="SUPFAM" id="SSF51905">
    <property type="entry name" value="FAD/NAD(P)-binding domain"/>
    <property type="match status" value="1"/>
</dbReference>
<dbReference type="InterPro" id="IPR023753">
    <property type="entry name" value="FAD/NAD-binding_dom"/>
</dbReference>
<dbReference type="PANTHER" id="PTHR43539">
    <property type="entry name" value="FLAVIN-BINDING MONOOXYGENASE-LIKE PROTEIN (AFU_ORTHOLOGUE AFUA_4G09220)"/>
    <property type="match status" value="1"/>
</dbReference>
<reference evidence="3" key="1">
    <citation type="journal article" date="2021" name="Nat. Commun.">
        <title>Genetic determinants of endophytism in the Arabidopsis root mycobiome.</title>
        <authorList>
            <person name="Mesny F."/>
            <person name="Miyauchi S."/>
            <person name="Thiergart T."/>
            <person name="Pickel B."/>
            <person name="Atanasova L."/>
            <person name="Karlsson M."/>
            <person name="Huettel B."/>
            <person name="Barry K.W."/>
            <person name="Haridas S."/>
            <person name="Chen C."/>
            <person name="Bauer D."/>
            <person name="Andreopoulos W."/>
            <person name="Pangilinan J."/>
            <person name="LaButti K."/>
            <person name="Riley R."/>
            <person name="Lipzen A."/>
            <person name="Clum A."/>
            <person name="Drula E."/>
            <person name="Henrissat B."/>
            <person name="Kohler A."/>
            <person name="Grigoriev I.V."/>
            <person name="Martin F.M."/>
            <person name="Hacquard S."/>
        </authorList>
    </citation>
    <scope>NUCLEOTIDE SEQUENCE</scope>
    <source>
        <strain evidence="3">MPI-CAGE-AT-0021</strain>
    </source>
</reference>
<proteinExistence type="predicted"/>
<dbReference type="OrthoDB" id="74360at2759"/>
<keyword evidence="1" id="KW-0560">Oxidoreductase</keyword>
<keyword evidence="4" id="KW-1185">Reference proteome</keyword>
<dbReference type="GO" id="GO:0050660">
    <property type="term" value="F:flavin adenine dinucleotide binding"/>
    <property type="evidence" value="ECO:0007669"/>
    <property type="project" value="TreeGrafter"/>
</dbReference>
<accession>A0A9P9J5C1</accession>
<gene>
    <name evidence="3" type="ORF">B0J13DRAFT_623463</name>
</gene>
<evidence type="ECO:0000259" key="2">
    <source>
        <dbReference type="Pfam" id="PF07992"/>
    </source>
</evidence>
<sequence length="649" mass="71206">MTATDAKPSSTHEEHPPRAELRTLMAEQPVPILAPGTVDAASMAGEQPTKQALTILNTINAALAADDAEKLESCFHADQAYWRDQLALTYHLRTFNTPSIIVASLLETKKLRDLTEGFKLEGAAVFIPATPVLQFIDCSVSFRTSSPAAIGSGRILLWPVKSGGSETIQWKVWILSTKLDSLEVQPEDKSLLQAPRKALEGLQTIETDVFIIGGGNSAAALAARLKALGVESVMADRNARPGDNWALRYDCMKFHIPTSFCDLPYMSYDKELQTPHLLIRDELAEQVRRYITEFNLNIITSAKIQSTTYNLSTKRWSVKLVTPAGQLTTISKHLVQATGIGSQKHYIPPIADHTLYKGISIHSAHYKNPQQLEEQGAESVYIIGSANTAFDILEDCHSAGLQSTMVVRSPTYIIPLDYLCDKRSLGLYDFGVEAADRMFLTLPFRVDSQLGRNLFAHMASQEPDRYKALAATGFPVLDSSDPNQALMHNLIEKAGGHYVDVGTSNLIAEGKVGIKANVEPVAFTETGLRFSDGSTVDTDAIIWCTGFADKDARNTVADILGGGTSSEIDDSDLLGTGDIASRIDPTWGVDAEGEIRGMWKRHSRLENFWIMGGYTQQHRWFSRTLALQIKAELEGLLPPAYRGTPAPRT</sequence>
<dbReference type="InterPro" id="IPR036188">
    <property type="entry name" value="FAD/NAD-bd_sf"/>
</dbReference>
<evidence type="ECO:0000313" key="3">
    <source>
        <dbReference type="EMBL" id="KAH7142874.1"/>
    </source>
</evidence>
<evidence type="ECO:0000313" key="4">
    <source>
        <dbReference type="Proteomes" id="UP000717696"/>
    </source>
</evidence>
<dbReference type="Gene3D" id="3.50.50.60">
    <property type="entry name" value="FAD/NAD(P)-binding domain"/>
    <property type="match status" value="1"/>
</dbReference>
<name>A0A9P9J5C1_9HYPO</name>
<feature type="domain" description="FAD/NAD(P)-binding" evidence="2">
    <location>
        <begin position="208"/>
        <end position="412"/>
    </location>
</feature>
<dbReference type="Proteomes" id="UP000717696">
    <property type="component" value="Unassembled WGS sequence"/>
</dbReference>
<evidence type="ECO:0000256" key="1">
    <source>
        <dbReference type="ARBA" id="ARBA00023002"/>
    </source>
</evidence>
<dbReference type="Pfam" id="PF07992">
    <property type="entry name" value="Pyr_redox_2"/>
    <property type="match status" value="1"/>
</dbReference>
<organism evidence="3 4">
    <name type="scientific">Dactylonectria estremocensis</name>
    <dbReference type="NCBI Taxonomy" id="1079267"/>
    <lineage>
        <taxon>Eukaryota</taxon>
        <taxon>Fungi</taxon>
        <taxon>Dikarya</taxon>
        <taxon>Ascomycota</taxon>
        <taxon>Pezizomycotina</taxon>
        <taxon>Sordariomycetes</taxon>
        <taxon>Hypocreomycetidae</taxon>
        <taxon>Hypocreales</taxon>
        <taxon>Nectriaceae</taxon>
        <taxon>Dactylonectria</taxon>
    </lineage>
</organism>
<dbReference type="EMBL" id="JAGMUU010000011">
    <property type="protein sequence ID" value="KAH7142874.1"/>
    <property type="molecule type" value="Genomic_DNA"/>
</dbReference>
<protein>
    <recommendedName>
        <fullName evidence="2">FAD/NAD(P)-binding domain-containing protein</fullName>
    </recommendedName>
</protein>
<dbReference type="AlphaFoldDB" id="A0A9P9J5C1"/>
<dbReference type="GO" id="GO:0004497">
    <property type="term" value="F:monooxygenase activity"/>
    <property type="evidence" value="ECO:0007669"/>
    <property type="project" value="TreeGrafter"/>
</dbReference>
<dbReference type="PANTHER" id="PTHR43539:SF68">
    <property type="entry name" value="FLAVIN-BINDING MONOOXYGENASE-LIKE PROTEIN (AFU_ORTHOLOGUE AFUA_4G09220)"/>
    <property type="match status" value="1"/>
</dbReference>
<comment type="caution">
    <text evidence="3">The sequence shown here is derived from an EMBL/GenBank/DDBJ whole genome shotgun (WGS) entry which is preliminary data.</text>
</comment>